<feature type="active site" description="Charge relay system; for autoendoproteolytic cleavage activity" evidence="12">
    <location>
        <position position="144"/>
    </location>
</feature>
<dbReference type="Proteomes" id="UP001156831">
    <property type="component" value="Unassembled WGS sequence"/>
</dbReference>
<evidence type="ECO:0000256" key="11">
    <source>
        <dbReference type="ARBA" id="ARBA00023317"/>
    </source>
</evidence>
<comment type="PTM">
    <text evidence="12">Is synthesized initially as an inactive proenzyme. Formation of the active enzyme involves a self-maturation process in which the active site pyruvoyl group is generated from an internal serine residue via an autocatalytic post-translational modification. Two non-identical subunits are generated from the proenzyme in this reaction, and the pyruvate is formed at the N-terminus of the alpha chain, which is derived from the carboxyl end of the proenzyme. The autoendoproteolytic cleavage occurs by a canonical serine protease mechanism, in which the side chain hydroxyl group of the serine supplies its oxygen atom to form the C-terminus of the beta chain, while the remainder of the serine residue undergoes an oxidative deamination to produce ammonia and the pyruvoyl prosthetic group on the alpha chain. During this reaction, the Ser that is part of the protease active site of the proenzyme becomes the pyruvoyl prosthetic group, which constitutes an essential element of the active site of the mature decarboxylase.</text>
</comment>
<keyword evidence="3 12" id="KW-0444">Lipid biosynthesis</keyword>
<evidence type="ECO:0000313" key="13">
    <source>
        <dbReference type="EMBL" id="MDH5829456.1"/>
    </source>
</evidence>
<keyword evidence="8 12" id="KW-0594">Phospholipid biosynthesis</keyword>
<proteinExistence type="inferred from homology"/>
<keyword evidence="7 12" id="KW-0865">Zymogen</keyword>
<comment type="subcellular location">
    <subcellularLocation>
        <location evidence="12">Cell membrane</location>
        <topology evidence="12">Peripheral membrane protein</topology>
    </subcellularLocation>
</comment>
<comment type="similarity">
    <text evidence="12">Belongs to the phosphatidylserine decarboxylase family. PSD-B subfamily. Prokaryotic type I sub-subfamily.</text>
</comment>
<comment type="caution">
    <text evidence="13">The sequence shown here is derived from an EMBL/GenBank/DDBJ whole genome shotgun (WGS) entry which is preliminary data.</text>
</comment>
<feature type="site" description="Cleavage (non-hydrolytic); by autocatalysis" evidence="12">
    <location>
        <begin position="246"/>
        <end position="247"/>
    </location>
</feature>
<evidence type="ECO:0000256" key="8">
    <source>
        <dbReference type="ARBA" id="ARBA00023209"/>
    </source>
</evidence>
<dbReference type="RefSeq" id="WP_280599610.1">
    <property type="nucleotide sequence ID" value="NZ_JARXRN010000016.1"/>
</dbReference>
<feature type="chain" id="PRO_5044934180" description="Phosphatidylserine decarboxylase alpha chain" evidence="12">
    <location>
        <begin position="247"/>
        <end position="282"/>
    </location>
</feature>
<organism evidence="13 14">
    <name type="scientific">Luteimonas rhizosphaericola</name>
    <dbReference type="NCBI Taxonomy" id="3042024"/>
    <lineage>
        <taxon>Bacteria</taxon>
        <taxon>Pseudomonadati</taxon>
        <taxon>Pseudomonadota</taxon>
        <taxon>Gammaproteobacteria</taxon>
        <taxon>Lysobacterales</taxon>
        <taxon>Lysobacteraceae</taxon>
        <taxon>Luteimonas</taxon>
    </lineage>
</organism>
<evidence type="ECO:0000256" key="7">
    <source>
        <dbReference type="ARBA" id="ARBA00023145"/>
    </source>
</evidence>
<comment type="pathway">
    <text evidence="1">Lipid metabolism.</text>
</comment>
<dbReference type="PANTHER" id="PTHR10067:SF6">
    <property type="entry name" value="PHOSPHATIDYLSERINE DECARBOXYLASE PROENZYME, MITOCHONDRIAL"/>
    <property type="match status" value="1"/>
</dbReference>
<evidence type="ECO:0000256" key="2">
    <source>
        <dbReference type="ARBA" id="ARBA00022475"/>
    </source>
</evidence>
<feature type="active site" description="Charge relay system; for autoendoproteolytic cleavage activity" evidence="12">
    <location>
        <position position="247"/>
    </location>
</feature>
<name>A0ABT6JHB7_9GAMM</name>
<dbReference type="Pfam" id="PF02666">
    <property type="entry name" value="PS_Dcarbxylase"/>
    <property type="match status" value="1"/>
</dbReference>
<comment type="catalytic activity">
    <reaction evidence="12">
        <text>a 1,2-diacyl-sn-glycero-3-phospho-L-serine + H(+) = a 1,2-diacyl-sn-glycero-3-phosphoethanolamine + CO2</text>
        <dbReference type="Rhea" id="RHEA:20828"/>
        <dbReference type="ChEBI" id="CHEBI:15378"/>
        <dbReference type="ChEBI" id="CHEBI:16526"/>
        <dbReference type="ChEBI" id="CHEBI:57262"/>
        <dbReference type="ChEBI" id="CHEBI:64612"/>
        <dbReference type="EC" id="4.1.1.65"/>
    </reaction>
</comment>
<evidence type="ECO:0000256" key="5">
    <source>
        <dbReference type="ARBA" id="ARBA00023098"/>
    </source>
</evidence>
<comment type="function">
    <text evidence="12">Catalyzes the formation of phosphatidylethanolamine (PtdEtn) from phosphatidylserine (PtdSer).</text>
</comment>
<keyword evidence="11 12" id="KW-0670">Pyruvate</keyword>
<reference evidence="13 14" key="1">
    <citation type="submission" date="2023-04" db="EMBL/GenBank/DDBJ databases">
        <title>Luteimonas sp. M1R5S18.</title>
        <authorList>
            <person name="Sun J.-Q."/>
        </authorList>
    </citation>
    <scope>NUCLEOTIDE SEQUENCE [LARGE SCALE GENOMIC DNA]</scope>
    <source>
        <strain evidence="13 14">M1R5S18</strain>
    </source>
</reference>
<comment type="cofactor">
    <cofactor evidence="12">
        <name>pyruvate</name>
        <dbReference type="ChEBI" id="CHEBI:15361"/>
    </cofactor>
    <text evidence="12">Binds 1 pyruvoyl group covalently per subunit.</text>
</comment>
<accession>A0ABT6JHB7</accession>
<evidence type="ECO:0000256" key="12">
    <source>
        <dbReference type="HAMAP-Rule" id="MF_00662"/>
    </source>
</evidence>
<dbReference type="InterPro" id="IPR033178">
    <property type="entry name" value="PSD_type1_pro"/>
</dbReference>
<dbReference type="GO" id="GO:0004609">
    <property type="term" value="F:phosphatidylserine decarboxylase activity"/>
    <property type="evidence" value="ECO:0007669"/>
    <property type="project" value="UniProtKB-EC"/>
</dbReference>
<keyword evidence="10 12" id="KW-1208">Phospholipid metabolism</keyword>
<evidence type="ECO:0000256" key="6">
    <source>
        <dbReference type="ARBA" id="ARBA00023136"/>
    </source>
</evidence>
<dbReference type="NCBIfam" id="TIGR00163">
    <property type="entry name" value="PS_decarb"/>
    <property type="match status" value="1"/>
</dbReference>
<comment type="subunit">
    <text evidence="12">Heterodimer of a large membrane-associated beta subunit and a small pyruvoyl-containing alpha subunit.</text>
</comment>
<dbReference type="InterPro" id="IPR033177">
    <property type="entry name" value="PSD-B"/>
</dbReference>
<evidence type="ECO:0000256" key="10">
    <source>
        <dbReference type="ARBA" id="ARBA00023264"/>
    </source>
</evidence>
<protein>
    <recommendedName>
        <fullName evidence="12">Phosphatidylserine decarboxylase proenzyme</fullName>
        <ecNumber evidence="12">4.1.1.65</ecNumber>
    </recommendedName>
    <component>
        <recommendedName>
            <fullName evidence="12">Phosphatidylserine decarboxylase alpha chain</fullName>
        </recommendedName>
    </component>
    <component>
        <recommendedName>
            <fullName evidence="12">Phosphatidylserine decarboxylase beta chain</fullName>
        </recommendedName>
    </component>
</protein>
<dbReference type="InterPro" id="IPR003817">
    <property type="entry name" value="PS_Dcarbxylase"/>
</dbReference>
<dbReference type="EMBL" id="JARXRN010000016">
    <property type="protein sequence ID" value="MDH5829456.1"/>
    <property type="molecule type" value="Genomic_DNA"/>
</dbReference>
<keyword evidence="4 12" id="KW-0210">Decarboxylase</keyword>
<dbReference type="HAMAP" id="MF_00662">
    <property type="entry name" value="PS_decarb_PSD_B_type1"/>
    <property type="match status" value="1"/>
</dbReference>
<keyword evidence="14" id="KW-1185">Reference proteome</keyword>
<keyword evidence="5 12" id="KW-0443">Lipid metabolism</keyword>
<feature type="active site" description="Charge relay system; for autoendoproteolytic cleavage activity" evidence="12">
    <location>
        <position position="88"/>
    </location>
</feature>
<evidence type="ECO:0000256" key="1">
    <source>
        <dbReference type="ARBA" id="ARBA00005189"/>
    </source>
</evidence>
<feature type="active site" description="Schiff-base intermediate with substrate; via pyruvic acid; for decarboxylase activity" evidence="12">
    <location>
        <position position="247"/>
    </location>
</feature>
<sequence>MSLVTALTYALPHRLLSSLARSLAYSDSPRLRRWLIDTVTRRFGVDLSEAAEPDPAAYPTFNAFFTRALRPGARVPDPDPRALLMPADGRISQCGPIASGRIFQAKGRSFTAAELLGSEAAARPYDDGLFATVYLSPKDYHRVHMPWTGRLLETVHVPGRLFSVGPAAVARVPRLFARNERLVCHFETDFGPMAVVMVGALLVSGVETVWSGEEIPAYGDRITSRTWTGEDIVLERFEEMARFNYGSTVVVLLPPGVAALEPGLGAESPVRLGQALARRTGA</sequence>
<evidence type="ECO:0000256" key="4">
    <source>
        <dbReference type="ARBA" id="ARBA00022793"/>
    </source>
</evidence>
<dbReference type="EC" id="4.1.1.65" evidence="12"/>
<feature type="chain" id="PRO_5044934181" description="Phosphatidylserine decarboxylase beta chain" evidence="12">
    <location>
        <begin position="1"/>
        <end position="246"/>
    </location>
</feature>
<evidence type="ECO:0000313" key="14">
    <source>
        <dbReference type="Proteomes" id="UP001156831"/>
    </source>
</evidence>
<feature type="modified residue" description="Pyruvic acid (Ser); by autocatalysis" evidence="12">
    <location>
        <position position="247"/>
    </location>
</feature>
<dbReference type="PANTHER" id="PTHR10067">
    <property type="entry name" value="PHOSPHATIDYLSERINE DECARBOXYLASE"/>
    <property type="match status" value="1"/>
</dbReference>
<comment type="pathway">
    <text evidence="12">Phospholipid metabolism; phosphatidylethanolamine biosynthesis; phosphatidylethanolamine from CDP-diacylglycerol: step 2/2.</text>
</comment>
<keyword evidence="2 12" id="KW-1003">Cell membrane</keyword>
<keyword evidence="6 12" id="KW-0472">Membrane</keyword>
<gene>
    <name evidence="13" type="primary">asd</name>
    <name evidence="12" type="synonym">psd</name>
    <name evidence="13" type="ORF">QFW80_02845</name>
</gene>
<evidence type="ECO:0000256" key="9">
    <source>
        <dbReference type="ARBA" id="ARBA00023239"/>
    </source>
</evidence>
<evidence type="ECO:0000256" key="3">
    <source>
        <dbReference type="ARBA" id="ARBA00022516"/>
    </source>
</evidence>
<keyword evidence="9 12" id="KW-0456">Lyase</keyword>